<dbReference type="InterPro" id="IPR007197">
    <property type="entry name" value="rSAM"/>
</dbReference>
<dbReference type="SUPFAM" id="SSF102114">
    <property type="entry name" value="Radical SAM enzymes"/>
    <property type="match status" value="1"/>
</dbReference>
<reference evidence="6 7" key="1">
    <citation type="submission" date="2020-08" db="EMBL/GenBank/DDBJ databases">
        <title>Genomic Encyclopedia of Type Strains, Phase IV (KMG-V): Genome sequencing to study the core and pangenomes of soil and plant-associated prokaryotes.</title>
        <authorList>
            <person name="Whitman W."/>
        </authorList>
    </citation>
    <scope>NUCLEOTIDE SEQUENCE [LARGE SCALE GENOMIC DNA]</scope>
    <source>
        <strain evidence="6 7">MP7CTX6</strain>
    </source>
</reference>
<comment type="caution">
    <text evidence="6">The sequence shown here is derived from an EMBL/GenBank/DDBJ whole genome shotgun (WGS) entry which is preliminary data.</text>
</comment>
<keyword evidence="2" id="KW-0949">S-adenosyl-L-methionine</keyword>
<dbReference type="SFLD" id="SFLDS00029">
    <property type="entry name" value="Radical_SAM"/>
    <property type="match status" value="1"/>
</dbReference>
<evidence type="ECO:0000256" key="1">
    <source>
        <dbReference type="ARBA" id="ARBA00001966"/>
    </source>
</evidence>
<evidence type="ECO:0000256" key="5">
    <source>
        <dbReference type="ARBA" id="ARBA00023014"/>
    </source>
</evidence>
<evidence type="ECO:0000313" key="7">
    <source>
        <dbReference type="Proteomes" id="UP000537718"/>
    </source>
</evidence>
<dbReference type="Proteomes" id="UP000537718">
    <property type="component" value="Unassembled WGS sequence"/>
</dbReference>
<dbReference type="CDD" id="cd01335">
    <property type="entry name" value="Radical_SAM"/>
    <property type="match status" value="1"/>
</dbReference>
<organism evidence="6 7">
    <name type="scientific">Pedobacter cryoconitis</name>
    <dbReference type="NCBI Taxonomy" id="188932"/>
    <lineage>
        <taxon>Bacteria</taxon>
        <taxon>Pseudomonadati</taxon>
        <taxon>Bacteroidota</taxon>
        <taxon>Sphingobacteriia</taxon>
        <taxon>Sphingobacteriales</taxon>
        <taxon>Sphingobacteriaceae</taxon>
        <taxon>Pedobacter</taxon>
    </lineage>
</organism>
<name>A0A7W8YYQ5_9SPHI</name>
<dbReference type="AlphaFoldDB" id="A0A7W8YYQ5"/>
<gene>
    <name evidence="6" type="ORF">HDE69_005204</name>
</gene>
<accession>A0A7W8YYQ5</accession>
<protein>
    <submittedName>
        <fullName evidence="6">Putative Fe-S cluster-containing radical SAM superfamily protein</fullName>
    </submittedName>
</protein>
<dbReference type="GO" id="GO:0046872">
    <property type="term" value="F:metal ion binding"/>
    <property type="evidence" value="ECO:0007669"/>
    <property type="project" value="UniProtKB-KW"/>
</dbReference>
<dbReference type="InterPro" id="IPR013785">
    <property type="entry name" value="Aldolase_TIM"/>
</dbReference>
<keyword evidence="5" id="KW-0411">Iron-sulfur</keyword>
<evidence type="ECO:0000256" key="3">
    <source>
        <dbReference type="ARBA" id="ARBA00022723"/>
    </source>
</evidence>
<sequence>MKLINTPVFSENLRNKGIDLGNKKILITNYAGSLQEEDLTEPANCNGFGRIRHFKLKANKGIWPKNPLPSLPVAKALKIPVESEIRAQVFQNAVCNWRCWYCFVDFKLLAGSKKYSEFLSCDELLDLYLSQDNPPKVIDLTGGQPDLTPEWIPWMMESLTARGLENDILLWSDDNLSNDYFWKYLSKEQIQMIADYKMYSRVCCFKGIDEKSFMLNTQADPTHFLKQFELFRRFHQLGLDLYGYVTLTAGMDTNFKKVIPEFLDNIQRIHENLPLRIVPLEIFKFKPMLERMTPIEEDLLLGQYEAIQVWKHELKSRFDQSLLEKAITEINI</sequence>
<dbReference type="RefSeq" id="WP_183870169.1">
    <property type="nucleotide sequence ID" value="NZ_JACHCF010000018.1"/>
</dbReference>
<keyword evidence="4" id="KW-0408">Iron</keyword>
<comment type="cofactor">
    <cofactor evidence="1">
        <name>[4Fe-4S] cluster</name>
        <dbReference type="ChEBI" id="CHEBI:49883"/>
    </cofactor>
</comment>
<dbReference type="Gene3D" id="3.20.20.70">
    <property type="entry name" value="Aldolase class I"/>
    <property type="match status" value="1"/>
</dbReference>
<keyword evidence="3" id="KW-0479">Metal-binding</keyword>
<evidence type="ECO:0000256" key="4">
    <source>
        <dbReference type="ARBA" id="ARBA00023004"/>
    </source>
</evidence>
<evidence type="ECO:0000256" key="2">
    <source>
        <dbReference type="ARBA" id="ARBA00022691"/>
    </source>
</evidence>
<dbReference type="GO" id="GO:0003824">
    <property type="term" value="F:catalytic activity"/>
    <property type="evidence" value="ECO:0007669"/>
    <property type="project" value="InterPro"/>
</dbReference>
<dbReference type="EMBL" id="JACHCF010000018">
    <property type="protein sequence ID" value="MBB5624107.1"/>
    <property type="molecule type" value="Genomic_DNA"/>
</dbReference>
<dbReference type="GO" id="GO:0051536">
    <property type="term" value="F:iron-sulfur cluster binding"/>
    <property type="evidence" value="ECO:0007669"/>
    <property type="project" value="UniProtKB-KW"/>
</dbReference>
<dbReference type="InterPro" id="IPR058240">
    <property type="entry name" value="rSAM_sf"/>
</dbReference>
<evidence type="ECO:0000313" key="6">
    <source>
        <dbReference type="EMBL" id="MBB5624107.1"/>
    </source>
</evidence>
<proteinExistence type="predicted"/>